<evidence type="ECO:0000313" key="3">
    <source>
        <dbReference type="Proteomes" id="UP001310594"/>
    </source>
</evidence>
<dbReference type="SUPFAM" id="SSF51735">
    <property type="entry name" value="NAD(P)-binding Rossmann-fold domains"/>
    <property type="match status" value="1"/>
</dbReference>
<feature type="domain" description="Saccharopine dehydrogenase NADP binding" evidence="1">
    <location>
        <begin position="5"/>
        <end position="114"/>
    </location>
</feature>
<dbReference type="Proteomes" id="UP001310594">
    <property type="component" value="Unassembled WGS sequence"/>
</dbReference>
<evidence type="ECO:0000313" key="2">
    <source>
        <dbReference type="EMBL" id="KAK5696462.1"/>
    </source>
</evidence>
<dbReference type="Gene3D" id="3.40.50.720">
    <property type="entry name" value="NAD(P)-binding Rossmann-like Domain"/>
    <property type="match status" value="1"/>
</dbReference>
<comment type="caution">
    <text evidence="2">The sequence shown here is derived from an EMBL/GenBank/DDBJ whole genome shotgun (WGS) entry which is preliminary data.</text>
</comment>
<evidence type="ECO:0000259" key="1">
    <source>
        <dbReference type="Pfam" id="PF03435"/>
    </source>
</evidence>
<dbReference type="Pfam" id="PF03435">
    <property type="entry name" value="Sacchrp_dh_NADP"/>
    <property type="match status" value="1"/>
</dbReference>
<gene>
    <name evidence="2" type="ORF">LTR97_007764</name>
</gene>
<name>A0AAN7W424_9PEZI</name>
<dbReference type="PANTHER" id="PTHR43781:SF1">
    <property type="entry name" value="SACCHAROPINE DEHYDROGENASE"/>
    <property type="match status" value="1"/>
</dbReference>
<dbReference type="InterPro" id="IPR005097">
    <property type="entry name" value="Sacchrp_dh_NADP-bd"/>
</dbReference>
<proteinExistence type="predicted"/>
<sequence length="315" mass="33118">MAKLMIYGASGYTGGLIGDQAKAMGLDFMVAGRSQSSTITTATALNVPHRVFDLFDASLIDSNLEGVAVLLNCSGPFQNTAEQLIDACIRNKVHYLDTSAELISYEYAEQKDKAAQAAGRVLESTGPRGAVESVDIALHVSGAMSRGSLITAQQGAKTGCLERRDGALVDRSATTQPFDFANDQGSVACFPVTLPDLITLHKFFGVPNVKTFVYATGTAFANSNLDSMPAGPTKDERDASPYDVAITVTTKGGAVKRAAMHSVNGYSYIGIASAEAARRVLAGNITPGFQLSSVAFGYDFADSVGEEVLSSVEML</sequence>
<reference evidence="2" key="1">
    <citation type="submission" date="2023-08" db="EMBL/GenBank/DDBJ databases">
        <title>Black Yeasts Isolated from many extreme environments.</title>
        <authorList>
            <person name="Coleine C."/>
            <person name="Stajich J.E."/>
            <person name="Selbmann L."/>
        </authorList>
    </citation>
    <scope>NUCLEOTIDE SEQUENCE</scope>
    <source>
        <strain evidence="2">CCFEE 5810</strain>
    </source>
</reference>
<dbReference type="PANTHER" id="PTHR43781">
    <property type="entry name" value="SACCHAROPINE DEHYDROGENASE"/>
    <property type="match status" value="1"/>
</dbReference>
<dbReference type="EMBL" id="JAVRQU010000012">
    <property type="protein sequence ID" value="KAK5696462.1"/>
    <property type="molecule type" value="Genomic_DNA"/>
</dbReference>
<accession>A0AAN7W424</accession>
<protein>
    <recommendedName>
        <fullName evidence="1">Saccharopine dehydrogenase NADP binding domain-containing protein</fullName>
    </recommendedName>
</protein>
<dbReference type="InterPro" id="IPR036291">
    <property type="entry name" value="NAD(P)-bd_dom_sf"/>
</dbReference>
<dbReference type="AlphaFoldDB" id="A0AAN7W424"/>
<organism evidence="2 3">
    <name type="scientific">Elasticomyces elasticus</name>
    <dbReference type="NCBI Taxonomy" id="574655"/>
    <lineage>
        <taxon>Eukaryota</taxon>
        <taxon>Fungi</taxon>
        <taxon>Dikarya</taxon>
        <taxon>Ascomycota</taxon>
        <taxon>Pezizomycotina</taxon>
        <taxon>Dothideomycetes</taxon>
        <taxon>Dothideomycetidae</taxon>
        <taxon>Mycosphaerellales</taxon>
        <taxon>Teratosphaeriaceae</taxon>
        <taxon>Elasticomyces</taxon>
    </lineage>
</organism>